<dbReference type="InterPro" id="IPR050248">
    <property type="entry name" value="Polysacc_deacetylase_ArnD"/>
</dbReference>
<dbReference type="PANTHER" id="PTHR10587">
    <property type="entry name" value="GLYCOSYL TRANSFERASE-RELATED"/>
    <property type="match status" value="1"/>
</dbReference>
<reference evidence="8 9" key="1">
    <citation type="journal article" date="2014" name="FEMS Microbiol. Lett.">
        <title>Draft genome sequences of three Holospora species (Holospora obtusa, Holospora undulata, and Holospora elegans), endonuclear symbiotic bacteria of the ciliate Paramecium caudatum.</title>
        <authorList>
            <person name="Dohra H."/>
            <person name="Tanaka K."/>
            <person name="Suzuki T."/>
            <person name="Fujishima M."/>
            <person name="Suzuki H."/>
        </authorList>
    </citation>
    <scope>NUCLEOTIDE SEQUENCE [LARGE SCALE GENOMIC DNA]</scope>
    <source>
        <strain evidence="8 9">F1</strain>
    </source>
</reference>
<evidence type="ECO:0000313" key="9">
    <source>
        <dbReference type="Proteomes" id="UP000019112"/>
    </source>
</evidence>
<dbReference type="RefSeq" id="WP_021828006.1">
    <property type="nucleotide sequence ID" value="NZ_AWTR02000029.1"/>
</dbReference>
<dbReference type="STRING" id="1399147.P618_200242"/>
<accession>W6TF32</accession>
<comment type="function">
    <text evidence="1">Is involved in generating a small heat-stable compound (Nod), an acylated oligomer of N-acetylglucosamine, that stimulates mitosis in various plant protoplasts.</text>
</comment>
<dbReference type="Gene3D" id="3.20.20.370">
    <property type="entry name" value="Glycoside hydrolase/deacetylase"/>
    <property type="match status" value="1"/>
</dbReference>
<dbReference type="PANTHER" id="PTHR10587:SF133">
    <property type="entry name" value="CHITIN DEACETYLASE 1-RELATED"/>
    <property type="match status" value="1"/>
</dbReference>
<dbReference type="OrthoDB" id="276604at2"/>
<dbReference type="Proteomes" id="UP000019112">
    <property type="component" value="Unassembled WGS sequence"/>
</dbReference>
<dbReference type="InterPro" id="IPR002509">
    <property type="entry name" value="NODB_dom"/>
</dbReference>
<dbReference type="GO" id="GO:0016020">
    <property type="term" value="C:membrane"/>
    <property type="evidence" value="ECO:0007669"/>
    <property type="project" value="TreeGrafter"/>
</dbReference>
<evidence type="ECO:0000259" key="7">
    <source>
        <dbReference type="PROSITE" id="PS51677"/>
    </source>
</evidence>
<dbReference type="InterPro" id="IPR011330">
    <property type="entry name" value="Glyco_hydro/deAcase_b/a-brl"/>
</dbReference>
<sequence>MLTQSVKFINFSKNNQIKIFISLCILFFLFIQDSFCEDCKNFPDSTVLLTFDDGPSKFTENLLKVLKEEGVKAIFFVVGEKANTEYGRKILKRISDEGHMIANHGYRHVTMTRLTGKEQKISLSKTNDCIKEFQEKVSYFRPPGGSCDGQLKKSVRFLGMQIMFWNVDPKDWKKDKNNKRPSTLILQERILKGLENKNRRGIVLLHDIHSNTVMSVPMIIKILKKNGYSFMDPKNVSNYMHSQ</sequence>
<organism evidence="8 9">
    <name type="scientific">Holospora obtusa F1</name>
    <dbReference type="NCBI Taxonomy" id="1399147"/>
    <lineage>
        <taxon>Bacteria</taxon>
        <taxon>Pseudomonadati</taxon>
        <taxon>Pseudomonadota</taxon>
        <taxon>Alphaproteobacteria</taxon>
        <taxon>Holosporales</taxon>
        <taxon>Holosporaceae</taxon>
        <taxon>Holospora</taxon>
    </lineage>
</organism>
<dbReference type="GO" id="GO:0046872">
    <property type="term" value="F:metal ion binding"/>
    <property type="evidence" value="ECO:0007669"/>
    <property type="project" value="UniProtKB-KW"/>
</dbReference>
<evidence type="ECO:0000256" key="6">
    <source>
        <dbReference type="ARBA" id="ARBA00032976"/>
    </source>
</evidence>
<gene>
    <name evidence="8" type="ORF">P618_200242</name>
</gene>
<evidence type="ECO:0000256" key="5">
    <source>
        <dbReference type="ARBA" id="ARBA00022801"/>
    </source>
</evidence>
<evidence type="ECO:0000256" key="3">
    <source>
        <dbReference type="ARBA" id="ARBA00020071"/>
    </source>
</evidence>
<evidence type="ECO:0000256" key="2">
    <source>
        <dbReference type="ARBA" id="ARBA00010973"/>
    </source>
</evidence>
<protein>
    <recommendedName>
        <fullName evidence="3">Chitooligosaccharide deacetylase</fullName>
    </recommendedName>
    <alternativeName>
        <fullName evidence="6">Nodulation protein B</fullName>
    </alternativeName>
</protein>
<feature type="domain" description="NodB homology" evidence="7">
    <location>
        <begin position="45"/>
        <end position="231"/>
    </location>
</feature>
<dbReference type="SUPFAM" id="SSF88713">
    <property type="entry name" value="Glycoside hydrolase/deacetylase"/>
    <property type="match status" value="1"/>
</dbReference>
<dbReference type="Pfam" id="PF01522">
    <property type="entry name" value="Polysacc_deac_1"/>
    <property type="match status" value="1"/>
</dbReference>
<dbReference type="eggNOG" id="COG0726">
    <property type="taxonomic scope" value="Bacteria"/>
</dbReference>
<evidence type="ECO:0000313" key="8">
    <source>
        <dbReference type="EMBL" id="ETZ07569.1"/>
    </source>
</evidence>
<dbReference type="PROSITE" id="PS51677">
    <property type="entry name" value="NODB"/>
    <property type="match status" value="1"/>
</dbReference>
<keyword evidence="5" id="KW-0378">Hydrolase</keyword>
<dbReference type="CDD" id="cd10917">
    <property type="entry name" value="CE4_NodB_like_6s_7s"/>
    <property type="match status" value="1"/>
</dbReference>
<proteinExistence type="inferred from homology"/>
<dbReference type="AlphaFoldDB" id="W6TF32"/>
<dbReference type="EMBL" id="AWTR02000029">
    <property type="protein sequence ID" value="ETZ07569.1"/>
    <property type="molecule type" value="Genomic_DNA"/>
</dbReference>
<comment type="similarity">
    <text evidence="2">Belongs to the polysaccharide deacetylase family.</text>
</comment>
<evidence type="ECO:0000256" key="1">
    <source>
        <dbReference type="ARBA" id="ARBA00003236"/>
    </source>
</evidence>
<evidence type="ECO:0000256" key="4">
    <source>
        <dbReference type="ARBA" id="ARBA00022723"/>
    </source>
</evidence>
<dbReference type="GO" id="GO:0016810">
    <property type="term" value="F:hydrolase activity, acting on carbon-nitrogen (but not peptide) bonds"/>
    <property type="evidence" value="ECO:0007669"/>
    <property type="project" value="InterPro"/>
</dbReference>
<keyword evidence="4" id="KW-0479">Metal-binding</keyword>
<keyword evidence="9" id="KW-1185">Reference proteome</keyword>
<comment type="caution">
    <text evidence="8">The sequence shown here is derived from an EMBL/GenBank/DDBJ whole genome shotgun (WGS) entry which is preliminary data.</text>
</comment>
<name>W6TF32_HOLOB</name>
<dbReference type="GO" id="GO:0005975">
    <property type="term" value="P:carbohydrate metabolic process"/>
    <property type="evidence" value="ECO:0007669"/>
    <property type="project" value="InterPro"/>
</dbReference>